<dbReference type="CDD" id="cd03784">
    <property type="entry name" value="GT1_Gtf-like"/>
    <property type="match status" value="1"/>
</dbReference>
<dbReference type="Pfam" id="PF00201">
    <property type="entry name" value="UDPGT"/>
    <property type="match status" value="1"/>
</dbReference>
<dbReference type="Gene3D" id="3.40.50.2000">
    <property type="entry name" value="Glycogen Phosphorylase B"/>
    <property type="match status" value="1"/>
</dbReference>
<evidence type="ECO:0000256" key="5">
    <source>
        <dbReference type="ARBA" id="ARBA00047475"/>
    </source>
</evidence>
<dbReference type="GO" id="GO:0015020">
    <property type="term" value="F:glucuronosyltransferase activity"/>
    <property type="evidence" value="ECO:0007669"/>
    <property type="project" value="UniProtKB-EC"/>
</dbReference>
<accession>A0A3P6SSK2</accession>
<dbReference type="EMBL" id="UYRV01009561">
    <property type="protein sequence ID" value="VDK56661.1"/>
    <property type="molecule type" value="Genomic_DNA"/>
</dbReference>
<keyword evidence="4" id="KW-0732">Signal</keyword>
<comment type="subcellular location">
    <subcellularLocation>
        <location evidence="7">Membrane</location>
        <topology evidence="7">Single-pass membrane protein</topology>
    </subcellularLocation>
</comment>
<organism evidence="8 9">
    <name type="scientific">Cylicostephanus goldi</name>
    <name type="common">Nematode worm</name>
    <dbReference type="NCBI Taxonomy" id="71465"/>
    <lineage>
        <taxon>Eukaryota</taxon>
        <taxon>Metazoa</taxon>
        <taxon>Ecdysozoa</taxon>
        <taxon>Nematoda</taxon>
        <taxon>Chromadorea</taxon>
        <taxon>Rhabditida</taxon>
        <taxon>Rhabditina</taxon>
        <taxon>Rhabditomorpha</taxon>
        <taxon>Strongyloidea</taxon>
        <taxon>Strongylidae</taxon>
        <taxon>Cylicostephanus</taxon>
    </lineage>
</organism>
<dbReference type="PANTHER" id="PTHR48043">
    <property type="entry name" value="EG:EG0003.4 PROTEIN-RELATED"/>
    <property type="match status" value="1"/>
</dbReference>
<evidence type="ECO:0000256" key="1">
    <source>
        <dbReference type="ARBA" id="ARBA00009995"/>
    </source>
</evidence>
<dbReference type="FunFam" id="3.40.50.2000:FF:000021">
    <property type="entry name" value="UDP-glucuronosyltransferase"/>
    <property type="match status" value="1"/>
</dbReference>
<dbReference type="PANTHER" id="PTHR48043:SF145">
    <property type="entry name" value="FI06409P-RELATED"/>
    <property type="match status" value="1"/>
</dbReference>
<evidence type="ECO:0000313" key="9">
    <source>
        <dbReference type="Proteomes" id="UP000271889"/>
    </source>
</evidence>
<dbReference type="OrthoDB" id="5835829at2759"/>
<dbReference type="InterPro" id="IPR002213">
    <property type="entry name" value="UDP_glucos_trans"/>
</dbReference>
<dbReference type="InterPro" id="IPR035595">
    <property type="entry name" value="UDP_glycos_trans_CS"/>
</dbReference>
<sequence>PYCCSNSEIIAAFASFPKTTFIWKYEEENDAILFEKYPNIYTMKWVPQTDLLADHRLSLFITHAGMNSVLEAVFAGKPMVAIPLFVDQILNAKNMQSRGLGIMIDKHDLNRDSLIAAIRATLPVNSTYARKAAGVAKYLHGRPAAARAEISHWVKLVAEEGLLDHLVMRSREMSFITYYCIDIMVYLAIQYIIILFLLFKTVKFVFAQICRLMKLKAE</sequence>
<reference evidence="8 9" key="1">
    <citation type="submission" date="2018-11" db="EMBL/GenBank/DDBJ databases">
        <authorList>
            <consortium name="Pathogen Informatics"/>
        </authorList>
    </citation>
    <scope>NUCLEOTIDE SEQUENCE [LARGE SCALE GENOMIC DNA]</scope>
</reference>
<evidence type="ECO:0000256" key="2">
    <source>
        <dbReference type="ARBA" id="ARBA00022676"/>
    </source>
</evidence>
<keyword evidence="7" id="KW-1133">Transmembrane helix</keyword>
<evidence type="ECO:0000256" key="6">
    <source>
        <dbReference type="RuleBase" id="RU003718"/>
    </source>
</evidence>
<dbReference type="Proteomes" id="UP000271889">
    <property type="component" value="Unassembled WGS sequence"/>
</dbReference>
<feature type="non-terminal residue" evidence="8">
    <location>
        <position position="1"/>
    </location>
</feature>
<dbReference type="EC" id="2.4.1.17" evidence="7"/>
<dbReference type="SUPFAM" id="SSF53756">
    <property type="entry name" value="UDP-Glycosyltransferase/glycogen phosphorylase"/>
    <property type="match status" value="1"/>
</dbReference>
<keyword evidence="3 6" id="KW-0808">Transferase</keyword>
<evidence type="ECO:0000256" key="4">
    <source>
        <dbReference type="ARBA" id="ARBA00022729"/>
    </source>
</evidence>
<comment type="catalytic activity">
    <reaction evidence="5 7">
        <text>glucuronate acceptor + UDP-alpha-D-glucuronate = acceptor beta-D-glucuronoside + UDP + H(+)</text>
        <dbReference type="Rhea" id="RHEA:21032"/>
        <dbReference type="ChEBI" id="CHEBI:15378"/>
        <dbReference type="ChEBI" id="CHEBI:58052"/>
        <dbReference type="ChEBI" id="CHEBI:58223"/>
        <dbReference type="ChEBI" id="CHEBI:132367"/>
        <dbReference type="ChEBI" id="CHEBI:132368"/>
        <dbReference type="EC" id="2.4.1.17"/>
    </reaction>
</comment>
<protein>
    <recommendedName>
        <fullName evidence="7">UDP-glucuronosyltransferase</fullName>
        <ecNumber evidence="7">2.4.1.17</ecNumber>
    </recommendedName>
</protein>
<feature type="transmembrane region" description="Helical" evidence="7">
    <location>
        <begin position="176"/>
        <end position="199"/>
    </location>
</feature>
<keyword evidence="7" id="KW-0812">Transmembrane</keyword>
<dbReference type="InterPro" id="IPR050271">
    <property type="entry name" value="UDP-glycosyltransferase"/>
</dbReference>
<comment type="similarity">
    <text evidence="1 6">Belongs to the UDP-glycosyltransferase family.</text>
</comment>
<name>A0A3P6SSK2_CYLGO</name>
<gene>
    <name evidence="8" type="ORF">CGOC_LOCUS3729</name>
</gene>
<dbReference type="AlphaFoldDB" id="A0A3P6SSK2"/>
<evidence type="ECO:0000256" key="7">
    <source>
        <dbReference type="RuleBase" id="RU362059"/>
    </source>
</evidence>
<keyword evidence="2 6" id="KW-0328">Glycosyltransferase</keyword>
<proteinExistence type="inferred from homology"/>
<dbReference type="PROSITE" id="PS00375">
    <property type="entry name" value="UDPGT"/>
    <property type="match status" value="1"/>
</dbReference>
<evidence type="ECO:0000256" key="3">
    <source>
        <dbReference type="ARBA" id="ARBA00022679"/>
    </source>
</evidence>
<keyword evidence="9" id="KW-1185">Reference proteome</keyword>
<evidence type="ECO:0000313" key="8">
    <source>
        <dbReference type="EMBL" id="VDK56661.1"/>
    </source>
</evidence>
<dbReference type="GO" id="GO:0016020">
    <property type="term" value="C:membrane"/>
    <property type="evidence" value="ECO:0007669"/>
    <property type="project" value="UniProtKB-SubCell"/>
</dbReference>
<keyword evidence="7" id="KW-0472">Membrane</keyword>